<evidence type="ECO:0000313" key="2">
    <source>
        <dbReference type="EMBL" id="MDR7156451.1"/>
    </source>
</evidence>
<dbReference type="Pfam" id="PF13577">
    <property type="entry name" value="SnoaL_4"/>
    <property type="match status" value="1"/>
</dbReference>
<reference evidence="2 3" key="1">
    <citation type="submission" date="2023-07" db="EMBL/GenBank/DDBJ databases">
        <title>Sorghum-associated microbial communities from plants grown in Nebraska, USA.</title>
        <authorList>
            <person name="Schachtman D."/>
        </authorList>
    </citation>
    <scope>NUCLEOTIDE SEQUENCE [LARGE SCALE GENOMIC DNA]</scope>
    <source>
        <strain evidence="2 3">4256</strain>
    </source>
</reference>
<dbReference type="Proteomes" id="UP001267638">
    <property type="component" value="Unassembled WGS sequence"/>
</dbReference>
<dbReference type="InterPro" id="IPR032710">
    <property type="entry name" value="NTF2-like_dom_sf"/>
</dbReference>
<dbReference type="EMBL" id="JAVDWV010000016">
    <property type="protein sequence ID" value="MDR7156451.1"/>
    <property type="molecule type" value="Genomic_DNA"/>
</dbReference>
<protein>
    <recommendedName>
        <fullName evidence="1">SnoaL-like domain-containing protein</fullName>
    </recommendedName>
</protein>
<dbReference type="RefSeq" id="WP_310226767.1">
    <property type="nucleotide sequence ID" value="NZ_JAVDWV010000016.1"/>
</dbReference>
<dbReference type="SUPFAM" id="SSF54427">
    <property type="entry name" value="NTF2-like"/>
    <property type="match status" value="1"/>
</dbReference>
<dbReference type="InterPro" id="IPR037401">
    <property type="entry name" value="SnoaL-like"/>
</dbReference>
<keyword evidence="3" id="KW-1185">Reference proteome</keyword>
<accession>A0ABU1X5P1</accession>
<gene>
    <name evidence="2" type="ORF">J2W40_003295</name>
</gene>
<evidence type="ECO:0000259" key="1">
    <source>
        <dbReference type="Pfam" id="PF13577"/>
    </source>
</evidence>
<dbReference type="Gene3D" id="3.10.450.50">
    <property type="match status" value="1"/>
</dbReference>
<evidence type="ECO:0000313" key="3">
    <source>
        <dbReference type="Proteomes" id="UP001267638"/>
    </source>
</evidence>
<comment type="caution">
    <text evidence="2">The sequence shown here is derived from an EMBL/GenBank/DDBJ whole genome shotgun (WGS) entry which is preliminary data.</text>
</comment>
<name>A0ABU1X5P1_SPHXE</name>
<organism evidence="2 3">
    <name type="scientific">Sphingobium xenophagum</name>
    <dbReference type="NCBI Taxonomy" id="121428"/>
    <lineage>
        <taxon>Bacteria</taxon>
        <taxon>Pseudomonadati</taxon>
        <taxon>Pseudomonadota</taxon>
        <taxon>Alphaproteobacteria</taxon>
        <taxon>Sphingomonadales</taxon>
        <taxon>Sphingomonadaceae</taxon>
        <taxon>Sphingobium</taxon>
    </lineage>
</organism>
<feature type="domain" description="SnoaL-like" evidence="1">
    <location>
        <begin position="5"/>
        <end position="121"/>
    </location>
</feature>
<sequence length="133" mass="14991">MRLSAEDIFDIQQLVSEITYMVDERNWDDLERLYTEDGIFDASLVGYASIEGQAALRKHMKSANHPLAHYTTNTVVRPIDANSANVVSMIIGAWQDGTMTAGATYRDHVVRTSKGWQMKCRQVVPGPDYTPRL</sequence>
<proteinExistence type="predicted"/>
<dbReference type="CDD" id="cd00531">
    <property type="entry name" value="NTF2_like"/>
    <property type="match status" value="1"/>
</dbReference>